<proteinExistence type="predicted"/>
<evidence type="ECO:0000313" key="2">
    <source>
        <dbReference type="EnsemblPlants" id="MELO3C029905.2.1"/>
    </source>
</evidence>
<evidence type="ECO:0000256" key="1">
    <source>
        <dbReference type="SAM" id="MobiDB-lite"/>
    </source>
</evidence>
<protein>
    <recommendedName>
        <fullName evidence="3">NBS-LRR type resistance protein</fullName>
    </recommendedName>
</protein>
<organism evidence="2">
    <name type="scientific">Cucumis melo</name>
    <name type="common">Muskmelon</name>
    <dbReference type="NCBI Taxonomy" id="3656"/>
    <lineage>
        <taxon>Eukaryota</taxon>
        <taxon>Viridiplantae</taxon>
        <taxon>Streptophyta</taxon>
        <taxon>Embryophyta</taxon>
        <taxon>Tracheophyta</taxon>
        <taxon>Spermatophyta</taxon>
        <taxon>Magnoliopsida</taxon>
        <taxon>eudicotyledons</taxon>
        <taxon>Gunneridae</taxon>
        <taxon>Pentapetalae</taxon>
        <taxon>rosids</taxon>
        <taxon>fabids</taxon>
        <taxon>Cucurbitales</taxon>
        <taxon>Cucurbitaceae</taxon>
        <taxon>Benincaseae</taxon>
        <taxon>Cucumis</taxon>
    </lineage>
</organism>
<feature type="region of interest" description="Disordered" evidence="1">
    <location>
        <begin position="129"/>
        <end position="171"/>
    </location>
</feature>
<dbReference type="EnsemblPlants" id="MELO3C029905.2.1">
    <property type="protein sequence ID" value="MELO3C029905.2.1"/>
    <property type="gene ID" value="MELO3C029905.2"/>
</dbReference>
<reference evidence="2" key="1">
    <citation type="submission" date="2023-03" db="UniProtKB">
        <authorList>
            <consortium name="EnsemblPlants"/>
        </authorList>
    </citation>
    <scope>IDENTIFICATION</scope>
</reference>
<name>A0A9I9E7V9_CUCME</name>
<sequence length="194" mass="21294">MEILMGLMEERDVAAPPFFASHRRRPFVTYHPSRSPPSRADLPVLEPSACSGPCTYFVRAQALQPRPRPIRVVPAWVSFRITTYLGLRSPTRPPVWHGYRYDSSDSTGSSQPDCLSASSGFATDQYVLGAPSGQRRPDSVPTGAHVARVRERASRGRDTGKGKLAGDQKVNNTVVYHLPRSGSTDPCRCSSPDL</sequence>
<feature type="compositionally biased region" description="Basic and acidic residues" evidence="1">
    <location>
        <begin position="148"/>
        <end position="166"/>
    </location>
</feature>
<dbReference type="Gramene" id="MELO3C029905.2.1">
    <property type="protein sequence ID" value="MELO3C029905.2.1"/>
    <property type="gene ID" value="MELO3C029905.2"/>
</dbReference>
<dbReference type="AlphaFoldDB" id="A0A9I9E7V9"/>
<evidence type="ECO:0008006" key="3">
    <source>
        <dbReference type="Google" id="ProtNLM"/>
    </source>
</evidence>
<accession>A0A9I9E7V9</accession>